<dbReference type="Pfam" id="PF00001">
    <property type="entry name" value="7tm_1"/>
    <property type="match status" value="1"/>
</dbReference>
<dbReference type="GeneID" id="117361648"/>
<evidence type="ECO:0000313" key="18">
    <source>
        <dbReference type="RefSeq" id="XP_033803171.1"/>
    </source>
</evidence>
<name>A0A6P8RGC9_GEOSA</name>
<evidence type="ECO:0000256" key="13">
    <source>
        <dbReference type="RuleBase" id="RU000688"/>
    </source>
</evidence>
<comment type="similarity">
    <text evidence="13">Belongs to the G-protein coupled receptor 1 family.</text>
</comment>
<dbReference type="GO" id="GO:0008142">
    <property type="term" value="F:oxysterol binding"/>
    <property type="evidence" value="ECO:0007669"/>
    <property type="project" value="InterPro"/>
</dbReference>
<comment type="subcellular location">
    <subcellularLocation>
        <location evidence="1">Cell membrane</location>
        <topology evidence="1">Multi-pass membrane protein</topology>
    </subcellularLocation>
</comment>
<dbReference type="PROSITE" id="PS50262">
    <property type="entry name" value="G_PROTEIN_RECEP_F1_2"/>
    <property type="match status" value="1"/>
</dbReference>
<dbReference type="Proteomes" id="UP000515159">
    <property type="component" value="Chromosome 5"/>
</dbReference>
<feature type="domain" description="G-protein coupled receptors family 1 profile" evidence="15">
    <location>
        <begin position="53"/>
        <end position="302"/>
    </location>
</feature>
<accession>A0A6P8RGC9</accession>
<dbReference type="GO" id="GO:0004930">
    <property type="term" value="F:G protein-coupled receptor activity"/>
    <property type="evidence" value="ECO:0007669"/>
    <property type="project" value="UniProtKB-KW"/>
</dbReference>
<keyword evidence="6 14" id="KW-0472">Membrane</keyword>
<evidence type="ECO:0000313" key="17">
    <source>
        <dbReference type="RefSeq" id="XP_033803170.1"/>
    </source>
</evidence>
<evidence type="ECO:0000259" key="15">
    <source>
        <dbReference type="PROSITE" id="PS50262"/>
    </source>
</evidence>
<evidence type="ECO:0000256" key="9">
    <source>
        <dbReference type="ARBA" id="ARBA00023180"/>
    </source>
</evidence>
<dbReference type="InterPro" id="IPR017452">
    <property type="entry name" value="GPCR_Rhodpsn_7TM"/>
</dbReference>
<keyword evidence="9" id="KW-0325">Glycoprotein</keyword>
<comment type="function">
    <text evidence="12">G-protein-coupled receptor of lysophosphatidylserine (LysoPS) that plays different roles in immune response. Acts a damage-sensing receptor that triggers tissue repair upon recognition of dying neutrophils. Mechanistically, apoptotic neutrophils release lysophosphatydilserine that are recognized by type 3 innate lymphoid cells (ILC3s) via GPR34, which activates downstream PI3K-AKT and RAS-ERK signaling pathways leading to STAT3 activation and IL-22 production. Plays an important role in microglial function, controlling morphology and phagocytosis.</text>
</comment>
<dbReference type="SUPFAM" id="SSF81321">
    <property type="entry name" value="Family A G protein-coupled receptor-like"/>
    <property type="match status" value="1"/>
</dbReference>
<evidence type="ECO:0000256" key="12">
    <source>
        <dbReference type="ARBA" id="ARBA00045234"/>
    </source>
</evidence>
<keyword evidence="3 13" id="KW-0812">Transmembrane</keyword>
<evidence type="ECO:0000256" key="4">
    <source>
        <dbReference type="ARBA" id="ARBA00022989"/>
    </source>
</evidence>
<evidence type="ECO:0000313" key="19">
    <source>
        <dbReference type="RefSeq" id="XP_033803172.1"/>
    </source>
</evidence>
<dbReference type="FunFam" id="1.20.1070.10:FF:000150">
    <property type="entry name" value="probable G-protein coupled receptor 34"/>
    <property type="match status" value="1"/>
</dbReference>
<keyword evidence="16" id="KW-1185">Reference proteome</keyword>
<keyword evidence="7" id="KW-1015">Disulfide bond</keyword>
<feature type="transmembrane region" description="Helical" evidence="14">
    <location>
        <begin position="74"/>
        <end position="95"/>
    </location>
</feature>
<evidence type="ECO:0000313" key="16">
    <source>
        <dbReference type="Proteomes" id="UP000515159"/>
    </source>
</evidence>
<dbReference type="KEGG" id="gsh:117361648"/>
<evidence type="ECO:0000256" key="5">
    <source>
        <dbReference type="ARBA" id="ARBA00023040"/>
    </source>
</evidence>
<evidence type="ECO:0000256" key="8">
    <source>
        <dbReference type="ARBA" id="ARBA00023170"/>
    </source>
</evidence>
<keyword evidence="5 13" id="KW-0297">G-protein coupled receptor</keyword>
<dbReference type="GO" id="GO:0005886">
    <property type="term" value="C:plasma membrane"/>
    <property type="evidence" value="ECO:0007669"/>
    <property type="project" value="UniProtKB-SubCell"/>
</dbReference>
<feature type="transmembrane region" description="Helical" evidence="14">
    <location>
        <begin position="107"/>
        <end position="128"/>
    </location>
</feature>
<feature type="transmembrane region" description="Helical" evidence="14">
    <location>
        <begin position="285"/>
        <end position="305"/>
    </location>
</feature>
<dbReference type="RefSeq" id="XP_033803173.1">
    <property type="nucleotide sequence ID" value="XM_033947282.1"/>
</dbReference>
<evidence type="ECO:0000256" key="2">
    <source>
        <dbReference type="ARBA" id="ARBA00022475"/>
    </source>
</evidence>
<feature type="transmembrane region" description="Helical" evidence="14">
    <location>
        <begin position="148"/>
        <end position="169"/>
    </location>
</feature>
<dbReference type="AlphaFoldDB" id="A0A6P8RGC9"/>
<evidence type="ECO:0000256" key="1">
    <source>
        <dbReference type="ARBA" id="ARBA00004651"/>
    </source>
</evidence>
<dbReference type="OrthoDB" id="10005568at2759"/>
<evidence type="ECO:0000256" key="6">
    <source>
        <dbReference type="ARBA" id="ARBA00023136"/>
    </source>
</evidence>
<evidence type="ECO:0000313" key="20">
    <source>
        <dbReference type="RefSeq" id="XP_033803173.1"/>
    </source>
</evidence>
<dbReference type="InterPro" id="IPR047160">
    <property type="entry name" value="GP183-like"/>
</dbReference>
<gene>
    <name evidence="17 18 19 20" type="primary">LOC117361648</name>
</gene>
<dbReference type="PROSITE" id="PS00237">
    <property type="entry name" value="G_PROTEIN_RECEP_F1_1"/>
    <property type="match status" value="1"/>
</dbReference>
<protein>
    <recommendedName>
        <fullName evidence="11">Probable G-protein coupled receptor 34</fullName>
    </recommendedName>
</protein>
<dbReference type="Gene3D" id="1.20.1070.10">
    <property type="entry name" value="Rhodopsin 7-helix transmembrane proteins"/>
    <property type="match status" value="1"/>
</dbReference>
<keyword evidence="2" id="KW-1003">Cell membrane</keyword>
<evidence type="ECO:0000256" key="3">
    <source>
        <dbReference type="ARBA" id="ARBA00022692"/>
    </source>
</evidence>
<dbReference type="RefSeq" id="XP_033803171.1">
    <property type="nucleotide sequence ID" value="XM_033947280.1"/>
</dbReference>
<feature type="transmembrane region" description="Helical" evidence="14">
    <location>
        <begin position="189"/>
        <end position="213"/>
    </location>
</feature>
<reference evidence="17 18" key="1">
    <citation type="submission" date="2025-04" db="UniProtKB">
        <authorList>
            <consortium name="RefSeq"/>
        </authorList>
    </citation>
    <scope>IDENTIFICATION</scope>
</reference>
<evidence type="ECO:0000256" key="7">
    <source>
        <dbReference type="ARBA" id="ARBA00023157"/>
    </source>
</evidence>
<proteinExistence type="inferred from homology"/>
<evidence type="ECO:0000256" key="10">
    <source>
        <dbReference type="ARBA" id="ARBA00023224"/>
    </source>
</evidence>
<dbReference type="RefSeq" id="XP_033803170.1">
    <property type="nucleotide sequence ID" value="XM_033947279.1"/>
</dbReference>
<evidence type="ECO:0000256" key="11">
    <source>
        <dbReference type="ARBA" id="ARBA00035691"/>
    </source>
</evidence>
<dbReference type="RefSeq" id="XP_033803172.1">
    <property type="nucleotide sequence ID" value="XM_033947281.1"/>
</dbReference>
<keyword evidence="10 13" id="KW-0807">Transducer</keyword>
<dbReference type="PANTHER" id="PTHR24237">
    <property type="entry name" value="G-PROTEIN COUPLED RECEPTOR"/>
    <property type="match status" value="1"/>
</dbReference>
<dbReference type="InterPro" id="IPR000276">
    <property type="entry name" value="GPCR_Rhodpsn"/>
</dbReference>
<evidence type="ECO:0000256" key="14">
    <source>
        <dbReference type="SAM" id="Phobius"/>
    </source>
</evidence>
<feature type="transmembrane region" description="Helical" evidence="14">
    <location>
        <begin position="41"/>
        <end position="62"/>
    </location>
</feature>
<keyword evidence="8 13" id="KW-0675">Receptor</keyword>
<keyword evidence="4 14" id="KW-1133">Transmembrane helix</keyword>
<sequence>MGSLANLLPFSTNVSLKFTENKSTSLPCEIQDGFLSLTLPITYSFIFGISVLSNALAFWVFWYSPQRKISMTVYMRHLIVSDLLLSLCLPFRIAYQNYPGPMILCKFVGAFFYVNMYAGIMFLSLISLDRYLKIIKPFQQFRIHSCQWSSRASIMVWLTIFICALPLIILDREHVPCGGKCFHFREQNALGATCNIIAVVAFYILLLLFIYSYGKISAKLHKFSWGKSHPQARRNGMAVTKPLIVLAVFILCFVPYHVVRIPYILVQKDIISSLPWRQTFHIANELVLCIAAFNSCLDPIIYFFLSNSFRKAVCCIVQGKFKNLYQGTLPNSNKPPTEC</sequence>
<dbReference type="PRINTS" id="PR00237">
    <property type="entry name" value="GPCRRHODOPSN"/>
</dbReference>
<feature type="transmembrane region" description="Helical" evidence="14">
    <location>
        <begin position="243"/>
        <end position="265"/>
    </location>
</feature>
<dbReference type="PANTHER" id="PTHR24237:SF14">
    <property type="entry name" value="G-PROTEIN COUPLED RECEPTORS FAMILY 1 PROFILE DOMAIN-CONTAINING PROTEIN"/>
    <property type="match status" value="1"/>
</dbReference>
<organism evidence="16 20">
    <name type="scientific">Geotrypetes seraphini</name>
    <name type="common">Gaboon caecilian</name>
    <name type="synonym">Caecilia seraphini</name>
    <dbReference type="NCBI Taxonomy" id="260995"/>
    <lineage>
        <taxon>Eukaryota</taxon>
        <taxon>Metazoa</taxon>
        <taxon>Chordata</taxon>
        <taxon>Craniata</taxon>
        <taxon>Vertebrata</taxon>
        <taxon>Euteleostomi</taxon>
        <taxon>Amphibia</taxon>
        <taxon>Gymnophiona</taxon>
        <taxon>Geotrypetes</taxon>
    </lineage>
</organism>